<dbReference type="EMBL" id="BK015698">
    <property type="protein sequence ID" value="DAE20617.1"/>
    <property type="molecule type" value="Genomic_DNA"/>
</dbReference>
<sequence length="39" mass="4228">MGSSFLSLLSAQIKSVLHSYERSAGSPSLISCRAFIRVK</sequence>
<accession>A0A8S5QP78</accession>
<proteinExistence type="predicted"/>
<reference evidence="1" key="1">
    <citation type="journal article" date="2021" name="Proc. Natl. Acad. Sci. U.S.A.">
        <title>A Catalog of Tens of Thousands of Viruses from Human Metagenomes Reveals Hidden Associations with Chronic Diseases.</title>
        <authorList>
            <person name="Tisza M.J."/>
            <person name="Buck C.B."/>
        </authorList>
    </citation>
    <scope>NUCLEOTIDE SEQUENCE</scope>
    <source>
        <strain evidence="1">CtJ3t72</strain>
    </source>
</reference>
<protein>
    <submittedName>
        <fullName evidence="1">Uncharacterized protein</fullName>
    </submittedName>
</protein>
<organism evidence="1">
    <name type="scientific">Siphoviridae sp. ctJ3t72</name>
    <dbReference type="NCBI Taxonomy" id="2826240"/>
    <lineage>
        <taxon>Viruses</taxon>
        <taxon>Duplodnaviria</taxon>
        <taxon>Heunggongvirae</taxon>
        <taxon>Uroviricota</taxon>
        <taxon>Caudoviricetes</taxon>
    </lineage>
</organism>
<name>A0A8S5QP78_9CAUD</name>
<evidence type="ECO:0000313" key="1">
    <source>
        <dbReference type="EMBL" id="DAE20617.1"/>
    </source>
</evidence>